<comment type="caution">
    <text evidence="10">The sequence shown here is derived from an EMBL/GenBank/DDBJ whole genome shotgun (WGS) entry which is preliminary data.</text>
</comment>
<evidence type="ECO:0000256" key="2">
    <source>
        <dbReference type="ARBA" id="ARBA00022692"/>
    </source>
</evidence>
<dbReference type="Proteomes" id="UP001187415">
    <property type="component" value="Unassembled WGS sequence"/>
</dbReference>
<evidence type="ECO:0000313" key="11">
    <source>
        <dbReference type="Proteomes" id="UP001187415"/>
    </source>
</evidence>
<keyword evidence="4 6" id="KW-0472">Membrane</keyword>
<keyword evidence="2 6" id="KW-0812">Transmembrane</keyword>
<dbReference type="Pfam" id="PF01825">
    <property type="entry name" value="GPS"/>
    <property type="match status" value="1"/>
</dbReference>
<dbReference type="GO" id="GO:0007166">
    <property type="term" value="P:cell surface receptor signaling pathway"/>
    <property type="evidence" value="ECO:0007669"/>
    <property type="project" value="InterPro"/>
</dbReference>
<feature type="transmembrane region" description="Helical" evidence="6">
    <location>
        <begin position="628"/>
        <end position="648"/>
    </location>
</feature>
<protein>
    <recommendedName>
        <fullName evidence="12">Adhesion G-protein coupled receptor G2-like</fullName>
    </recommendedName>
</protein>
<evidence type="ECO:0000256" key="4">
    <source>
        <dbReference type="ARBA" id="ARBA00023136"/>
    </source>
</evidence>
<dbReference type="PANTHER" id="PTHR12011">
    <property type="entry name" value="ADHESION G-PROTEIN COUPLED RECEPTOR"/>
    <property type="match status" value="1"/>
</dbReference>
<feature type="transmembrane region" description="Helical" evidence="6">
    <location>
        <begin position="466"/>
        <end position="484"/>
    </location>
</feature>
<dbReference type="InterPro" id="IPR046338">
    <property type="entry name" value="GAIN_dom_sf"/>
</dbReference>
<keyword evidence="5" id="KW-1015">Disulfide bond</keyword>
<evidence type="ECO:0000256" key="1">
    <source>
        <dbReference type="ARBA" id="ARBA00004141"/>
    </source>
</evidence>
<keyword evidence="3 6" id="KW-1133">Transmembrane helix</keyword>
<organism evidence="10 11">
    <name type="scientific">Channa striata</name>
    <name type="common">Snakehead murrel</name>
    <name type="synonym">Ophicephalus striatus</name>
    <dbReference type="NCBI Taxonomy" id="64152"/>
    <lineage>
        <taxon>Eukaryota</taxon>
        <taxon>Metazoa</taxon>
        <taxon>Chordata</taxon>
        <taxon>Craniata</taxon>
        <taxon>Vertebrata</taxon>
        <taxon>Euteleostomi</taxon>
        <taxon>Actinopterygii</taxon>
        <taxon>Neopterygii</taxon>
        <taxon>Teleostei</taxon>
        <taxon>Neoteleostei</taxon>
        <taxon>Acanthomorphata</taxon>
        <taxon>Anabantaria</taxon>
        <taxon>Anabantiformes</taxon>
        <taxon>Channoidei</taxon>
        <taxon>Channidae</taxon>
        <taxon>Channa</taxon>
    </lineage>
</organism>
<dbReference type="SMART" id="SM00303">
    <property type="entry name" value="GPS"/>
    <property type="match status" value="1"/>
</dbReference>
<feature type="domain" description="GAIN-B" evidence="8">
    <location>
        <begin position="230"/>
        <end position="389"/>
    </location>
</feature>
<evidence type="ECO:0000256" key="6">
    <source>
        <dbReference type="SAM" id="Phobius"/>
    </source>
</evidence>
<dbReference type="InterPro" id="IPR057244">
    <property type="entry name" value="GAIN_B"/>
</dbReference>
<feature type="transmembrane region" description="Helical" evidence="6">
    <location>
        <begin position="504"/>
        <end position="525"/>
    </location>
</feature>
<dbReference type="Pfam" id="PF00002">
    <property type="entry name" value="7tm_2"/>
    <property type="match status" value="1"/>
</dbReference>
<name>A0AA88NET1_CHASR</name>
<keyword evidence="11" id="KW-1185">Reference proteome</keyword>
<dbReference type="InterPro" id="IPR017981">
    <property type="entry name" value="GPCR_2-like_7TM"/>
</dbReference>
<dbReference type="GO" id="GO:0004930">
    <property type="term" value="F:G protein-coupled receptor activity"/>
    <property type="evidence" value="ECO:0007669"/>
    <property type="project" value="InterPro"/>
</dbReference>
<dbReference type="GO" id="GO:0007189">
    <property type="term" value="P:adenylate cyclase-activating G protein-coupled receptor signaling pathway"/>
    <property type="evidence" value="ECO:0007669"/>
    <property type="project" value="TreeGrafter"/>
</dbReference>
<reference evidence="10" key="1">
    <citation type="submission" date="2023-07" db="EMBL/GenBank/DDBJ databases">
        <title>Chromosome-level Genome Assembly of Striped Snakehead (Channa striata).</title>
        <authorList>
            <person name="Liu H."/>
        </authorList>
    </citation>
    <scope>NUCLEOTIDE SEQUENCE</scope>
    <source>
        <strain evidence="10">Gz</strain>
        <tissue evidence="10">Muscle</tissue>
    </source>
</reference>
<evidence type="ECO:0000256" key="3">
    <source>
        <dbReference type="ARBA" id="ARBA00022989"/>
    </source>
</evidence>
<dbReference type="PROSITE" id="PS50221">
    <property type="entry name" value="GAIN_B"/>
    <property type="match status" value="1"/>
</dbReference>
<dbReference type="PROSITE" id="PS50261">
    <property type="entry name" value="G_PROTEIN_RECEP_F2_4"/>
    <property type="match status" value="1"/>
</dbReference>
<dbReference type="AlphaFoldDB" id="A0AA88NET1"/>
<feature type="transmembrane region" description="Helical" evidence="6">
    <location>
        <begin position="400"/>
        <end position="422"/>
    </location>
</feature>
<dbReference type="PANTHER" id="PTHR12011:SF474">
    <property type="entry name" value="ADHESION G PROTEIN-COUPLED RECEPTOR G11-RELATED"/>
    <property type="match status" value="1"/>
</dbReference>
<dbReference type="InterPro" id="IPR000203">
    <property type="entry name" value="GPS"/>
</dbReference>
<evidence type="ECO:0000256" key="7">
    <source>
        <dbReference type="SAM" id="SignalP"/>
    </source>
</evidence>
<evidence type="ECO:0008006" key="12">
    <source>
        <dbReference type="Google" id="ProtNLM"/>
    </source>
</evidence>
<dbReference type="Gene3D" id="1.20.1070.10">
    <property type="entry name" value="Rhodopsin 7-helix transmembrane proteins"/>
    <property type="match status" value="1"/>
</dbReference>
<feature type="transmembrane region" description="Helical" evidence="6">
    <location>
        <begin position="559"/>
        <end position="582"/>
    </location>
</feature>
<evidence type="ECO:0000313" key="10">
    <source>
        <dbReference type="EMBL" id="KAK2855966.1"/>
    </source>
</evidence>
<evidence type="ECO:0000259" key="9">
    <source>
        <dbReference type="PROSITE" id="PS50261"/>
    </source>
</evidence>
<keyword evidence="7" id="KW-0732">Signal</keyword>
<accession>A0AA88NET1</accession>
<sequence length="691" mass="76574">MTKESCLTLVLLLGLLSVCASYQKNNDTSTQKLKQCFNKTTNFLVNEMFFSVITSNPWNDSKVCVVLLQKNTTVNNTLDQWWPQVEKKNESQLLYLSKRHTGSDTCVYALTGNHCNYTTFSISRECSYKQTQSKGNCSVTCFQSRRVCENATYDKTVCETVAPHVKDKYIINITDPKPTCFNCDDPVTIPSAKVELNVSTGIMQGEVINPRAAVEVMTKMADLASSINESAVVLSVGNGVTGVLVANKDPVDIAEIISSGGNVTDFSRSVSLPKEAFNKALSMNIPTSFAALMRFNNMAKDALNSTILGNEVLAVEMGASIANLTDKINISFRNMNYNGVPACHSWNGNGSRPNWTDDGCSTITNGPNITCQCSHLTFFAILMMPPNETISSTDLYNLTIATQIGCGLSMFFLGIILFMHFLLRKTKATKATKILIHLVTAMFLLDFAFLVNNFVAKLNNAVGCKIMAAFMHYFMLATFTWFAAQAFHLCLQLYTGGKIEISRYMLKVSVTSWIIPSVIGVVLLITGKYGTQIIYTDNSANNVAMCWITDSNIHYIVNIGYYALVFLFTFTTFIIIVSWLFCLRRNKGNSVQASKSGKSIVTILGLCCMLGITWGFAFFAYGPLQIPAYYIFTILNSFQGFFLFIYYYNTSRNRPTQAVTSGNKNSSLSTATLQTNLDILENPYVNSQSQN</sequence>
<dbReference type="Gene3D" id="2.60.220.50">
    <property type="match status" value="1"/>
</dbReference>
<feature type="transmembrane region" description="Helical" evidence="6">
    <location>
        <begin position="434"/>
        <end position="454"/>
    </location>
</feature>
<feature type="domain" description="G-protein coupled receptors family 2 profile 2" evidence="9">
    <location>
        <begin position="398"/>
        <end position="651"/>
    </location>
</feature>
<feature type="signal peptide" evidence="7">
    <location>
        <begin position="1"/>
        <end position="21"/>
    </location>
</feature>
<gene>
    <name evidence="10" type="ORF">Q5P01_004701</name>
</gene>
<evidence type="ECO:0000256" key="5">
    <source>
        <dbReference type="ARBA" id="ARBA00023157"/>
    </source>
</evidence>
<proteinExistence type="predicted"/>
<dbReference type="GO" id="GO:0005886">
    <property type="term" value="C:plasma membrane"/>
    <property type="evidence" value="ECO:0007669"/>
    <property type="project" value="TreeGrafter"/>
</dbReference>
<feature type="transmembrane region" description="Helical" evidence="6">
    <location>
        <begin position="603"/>
        <end position="622"/>
    </location>
</feature>
<dbReference type="InterPro" id="IPR000832">
    <property type="entry name" value="GPCR_2_secretin-like"/>
</dbReference>
<dbReference type="EMBL" id="JAUPFM010000003">
    <property type="protein sequence ID" value="KAK2855966.1"/>
    <property type="molecule type" value="Genomic_DNA"/>
</dbReference>
<evidence type="ECO:0000259" key="8">
    <source>
        <dbReference type="PROSITE" id="PS50221"/>
    </source>
</evidence>
<feature type="chain" id="PRO_5041727524" description="Adhesion G-protein coupled receptor G2-like" evidence="7">
    <location>
        <begin position="22"/>
        <end position="691"/>
    </location>
</feature>
<comment type="subcellular location">
    <subcellularLocation>
        <location evidence="1">Membrane</location>
        <topology evidence="1">Multi-pass membrane protein</topology>
    </subcellularLocation>
</comment>